<protein>
    <submittedName>
        <fullName evidence="1">Uncharacterized protein</fullName>
    </submittedName>
</protein>
<dbReference type="KEGG" id="vg:13826777"/>
<dbReference type="EMBL" id="JX195166">
    <property type="protein sequence ID" value="AFQ22234.1"/>
    <property type="molecule type" value="Genomic_DNA"/>
</dbReference>
<proteinExistence type="predicted"/>
<organism evidence="1 2">
    <name type="scientific">Pectobacterium phage My1</name>
    <dbReference type="NCBI Taxonomy" id="1204539"/>
    <lineage>
        <taxon>Viruses</taxon>
        <taxon>Duplodnaviria</taxon>
        <taxon>Heunggongvirae</taxon>
        <taxon>Uroviricota</taxon>
        <taxon>Caudoviricetes</taxon>
        <taxon>Demerecviridae</taxon>
        <taxon>Mccorquodalevirinae</taxon>
        <taxon>Myunavirus</taxon>
        <taxon>Myunavirus My1</taxon>
    </lineage>
</organism>
<sequence length="115" mass="13045">MSDLKALQDEISKLVLRLSQLRHLKGAISGNTQISFTLTASYANTKATFDIAEIGRDYLNRVKPEYDMVKLGLLKGLEREIDNTKDKLKTCYLEEADLLQKQCDNAIINANKLRK</sequence>
<name>J9QKZ3_9CAUD</name>
<gene>
    <name evidence="1" type="ORF">My1_075</name>
</gene>
<accession>J9QKZ3</accession>
<dbReference type="OrthoDB" id="28550at10239"/>
<dbReference type="GeneID" id="13826777"/>
<dbReference type="RefSeq" id="YP_006906327.1">
    <property type="nucleotide sequence ID" value="NC_018837.1"/>
</dbReference>
<evidence type="ECO:0000313" key="2">
    <source>
        <dbReference type="Proteomes" id="UP000006280"/>
    </source>
</evidence>
<reference evidence="1 2" key="1">
    <citation type="journal article" date="2012" name="J. Virol.">
        <title>Complete Genome Sequence of Pectobacterium carotovorum subsp. carotovorum Bacteriophage My1.</title>
        <authorList>
            <person name="Lee D.H."/>
            <person name="Lee J.H."/>
            <person name="Shin H."/>
            <person name="Ji S."/>
            <person name="Roh E."/>
            <person name="Jung K."/>
            <person name="Ryu S."/>
            <person name="Choi J."/>
            <person name="Heu S."/>
        </authorList>
    </citation>
    <scope>NUCLEOTIDE SEQUENCE [LARGE SCALE GENOMIC DNA]</scope>
</reference>
<evidence type="ECO:0000313" key="1">
    <source>
        <dbReference type="EMBL" id="AFQ22234.1"/>
    </source>
</evidence>
<dbReference type="Proteomes" id="UP000006280">
    <property type="component" value="Segment"/>
</dbReference>
<keyword evidence="2" id="KW-1185">Reference proteome</keyword>